<dbReference type="RefSeq" id="WP_088257389.1">
    <property type="nucleotide sequence ID" value="NZ_NIDE01000014.1"/>
</dbReference>
<evidence type="ECO:0000256" key="2">
    <source>
        <dbReference type="ARBA" id="ARBA00022475"/>
    </source>
</evidence>
<dbReference type="Pfam" id="PF12823">
    <property type="entry name" value="DUF3817"/>
    <property type="match status" value="1"/>
</dbReference>
<feature type="transmembrane region" description="Helical" evidence="6">
    <location>
        <begin position="6"/>
        <end position="26"/>
    </location>
</feature>
<evidence type="ECO:0000313" key="9">
    <source>
        <dbReference type="Proteomes" id="UP000214646"/>
    </source>
</evidence>
<keyword evidence="2" id="KW-1003">Cell membrane</keyword>
<dbReference type="PANTHER" id="PTHR40077:SF1">
    <property type="entry name" value="MEMBRANE PROTEIN"/>
    <property type="match status" value="1"/>
</dbReference>
<dbReference type="OrthoDB" id="1121311at2"/>
<evidence type="ECO:0000256" key="3">
    <source>
        <dbReference type="ARBA" id="ARBA00022692"/>
    </source>
</evidence>
<protein>
    <recommendedName>
        <fullName evidence="7">DUF3817 domain-containing protein</fullName>
    </recommendedName>
</protein>
<feature type="transmembrane region" description="Helical" evidence="6">
    <location>
        <begin position="38"/>
        <end position="58"/>
    </location>
</feature>
<evidence type="ECO:0000256" key="6">
    <source>
        <dbReference type="SAM" id="Phobius"/>
    </source>
</evidence>
<keyword evidence="5 6" id="KW-0472">Membrane</keyword>
<evidence type="ECO:0000313" key="8">
    <source>
        <dbReference type="EMBL" id="OWK37478.1"/>
    </source>
</evidence>
<feature type="transmembrane region" description="Helical" evidence="6">
    <location>
        <begin position="70"/>
        <end position="93"/>
    </location>
</feature>
<evidence type="ECO:0000256" key="5">
    <source>
        <dbReference type="ARBA" id="ARBA00023136"/>
    </source>
</evidence>
<dbReference type="NCBIfam" id="TIGR03954">
    <property type="entry name" value="integ_memb_HG"/>
    <property type="match status" value="1"/>
</dbReference>
<organism evidence="8 9">
    <name type="scientific">Fimbriiglobus ruber</name>
    <dbReference type="NCBI Taxonomy" id="1908690"/>
    <lineage>
        <taxon>Bacteria</taxon>
        <taxon>Pseudomonadati</taxon>
        <taxon>Planctomycetota</taxon>
        <taxon>Planctomycetia</taxon>
        <taxon>Gemmatales</taxon>
        <taxon>Gemmataceae</taxon>
        <taxon>Fimbriiglobus</taxon>
    </lineage>
</organism>
<dbReference type="Proteomes" id="UP000214646">
    <property type="component" value="Unassembled WGS sequence"/>
</dbReference>
<dbReference type="PANTHER" id="PTHR40077">
    <property type="entry name" value="MEMBRANE PROTEIN-RELATED"/>
    <property type="match status" value="1"/>
</dbReference>
<accession>A0A225DG39</accession>
<dbReference type="InterPro" id="IPR023845">
    <property type="entry name" value="DUF3817_TM"/>
</dbReference>
<proteinExistence type="predicted"/>
<sequence>MLNTPVGRLRAIGFVEGISFLLLLGVAMPLKYLADMPLAVRVVGTAHGVLFLLFFAAVAEVTVRRPWWSVKFWATAAVASVVPGGTFLFDVWLRRNEEARAAQNNLAVLAEAERDLSKV</sequence>
<name>A0A225DG39_9BACT</name>
<keyword evidence="9" id="KW-1185">Reference proteome</keyword>
<dbReference type="AlphaFoldDB" id="A0A225DG39"/>
<keyword evidence="4 6" id="KW-1133">Transmembrane helix</keyword>
<reference evidence="9" key="1">
    <citation type="submission" date="2017-06" db="EMBL/GenBank/DDBJ databases">
        <title>Genome analysis of Fimbriiglobus ruber SP5, the first member of the order Planctomycetales with confirmed chitinolytic capability.</title>
        <authorList>
            <person name="Ravin N.V."/>
            <person name="Rakitin A.L."/>
            <person name="Ivanova A.A."/>
            <person name="Beletsky A.V."/>
            <person name="Kulichevskaya I.S."/>
            <person name="Mardanov A.V."/>
            <person name="Dedysh S.N."/>
        </authorList>
    </citation>
    <scope>NUCLEOTIDE SEQUENCE [LARGE SCALE GENOMIC DNA]</scope>
    <source>
        <strain evidence="9">SP5</strain>
    </source>
</reference>
<dbReference type="GO" id="GO:0005886">
    <property type="term" value="C:plasma membrane"/>
    <property type="evidence" value="ECO:0007669"/>
    <property type="project" value="UniProtKB-SubCell"/>
</dbReference>
<gene>
    <name evidence="8" type="ORF">FRUB_06598</name>
</gene>
<keyword evidence="3 6" id="KW-0812">Transmembrane</keyword>
<evidence type="ECO:0000256" key="4">
    <source>
        <dbReference type="ARBA" id="ARBA00022989"/>
    </source>
</evidence>
<feature type="domain" description="DUF3817" evidence="7">
    <location>
        <begin position="7"/>
        <end position="95"/>
    </location>
</feature>
<evidence type="ECO:0000259" key="7">
    <source>
        <dbReference type="Pfam" id="PF12823"/>
    </source>
</evidence>
<evidence type="ECO:0000256" key="1">
    <source>
        <dbReference type="ARBA" id="ARBA00004651"/>
    </source>
</evidence>
<comment type="subcellular location">
    <subcellularLocation>
        <location evidence="1">Cell membrane</location>
        <topology evidence="1">Multi-pass membrane protein</topology>
    </subcellularLocation>
</comment>
<dbReference type="EMBL" id="NIDE01000014">
    <property type="protein sequence ID" value="OWK37478.1"/>
    <property type="molecule type" value="Genomic_DNA"/>
</dbReference>
<comment type="caution">
    <text evidence="8">The sequence shown here is derived from an EMBL/GenBank/DDBJ whole genome shotgun (WGS) entry which is preliminary data.</text>
</comment>